<evidence type="ECO:0000259" key="2">
    <source>
        <dbReference type="Pfam" id="PF08327"/>
    </source>
</evidence>
<dbReference type="AlphaFoldDB" id="A0A367YYD5"/>
<evidence type="ECO:0000256" key="1">
    <source>
        <dbReference type="ARBA" id="ARBA00006817"/>
    </source>
</evidence>
<dbReference type="Proteomes" id="UP000252770">
    <property type="component" value="Unassembled WGS sequence"/>
</dbReference>
<dbReference type="InterPro" id="IPR023393">
    <property type="entry name" value="START-like_dom_sf"/>
</dbReference>
<dbReference type="EMBL" id="QOUI01000002">
    <property type="protein sequence ID" value="RCK70850.1"/>
    <property type="molecule type" value="Genomic_DNA"/>
</dbReference>
<evidence type="ECO:0000313" key="3">
    <source>
        <dbReference type="EMBL" id="RCK70850.1"/>
    </source>
</evidence>
<comment type="caution">
    <text evidence="3">The sequence shown here is derived from an EMBL/GenBank/DDBJ whole genome shotgun (WGS) entry which is preliminary data.</text>
</comment>
<gene>
    <name evidence="3" type="ORF">DT076_03480</name>
</gene>
<organism evidence="3 4">
    <name type="scientific">Desertihabitans brevis</name>
    <dbReference type="NCBI Taxonomy" id="2268447"/>
    <lineage>
        <taxon>Bacteria</taxon>
        <taxon>Bacillati</taxon>
        <taxon>Actinomycetota</taxon>
        <taxon>Actinomycetes</taxon>
        <taxon>Propionibacteriales</taxon>
        <taxon>Propionibacteriaceae</taxon>
        <taxon>Desertihabitans</taxon>
    </lineage>
</organism>
<reference evidence="3 4" key="1">
    <citation type="submission" date="2018-07" db="EMBL/GenBank/DDBJ databases">
        <title>Desertimonas flava gen. nov. sp. nov.</title>
        <authorList>
            <person name="Liu S."/>
        </authorList>
    </citation>
    <scope>NUCLEOTIDE SEQUENCE [LARGE SCALE GENOMIC DNA]</scope>
    <source>
        <strain evidence="3 4">16Sb5-5</strain>
    </source>
</reference>
<name>A0A367YYD5_9ACTN</name>
<dbReference type="Pfam" id="PF08327">
    <property type="entry name" value="AHSA1"/>
    <property type="match status" value="1"/>
</dbReference>
<comment type="similarity">
    <text evidence="1">Belongs to the AHA1 family.</text>
</comment>
<dbReference type="Gene3D" id="3.30.530.20">
    <property type="match status" value="1"/>
</dbReference>
<accession>A0A367YYD5</accession>
<protein>
    <recommendedName>
        <fullName evidence="2">Activator of Hsp90 ATPase homologue 1/2-like C-terminal domain-containing protein</fullName>
    </recommendedName>
</protein>
<dbReference type="SUPFAM" id="SSF55961">
    <property type="entry name" value="Bet v1-like"/>
    <property type="match status" value="1"/>
</dbReference>
<proteinExistence type="inferred from homology"/>
<dbReference type="InterPro" id="IPR013538">
    <property type="entry name" value="ASHA1/2-like_C"/>
</dbReference>
<feature type="domain" description="Activator of Hsp90 ATPase homologue 1/2-like C-terminal" evidence="2">
    <location>
        <begin position="23"/>
        <end position="125"/>
    </location>
</feature>
<evidence type="ECO:0000313" key="4">
    <source>
        <dbReference type="Proteomes" id="UP000252770"/>
    </source>
</evidence>
<keyword evidence="4" id="KW-1185">Reference proteome</keyword>
<sequence>MAYGTLETTDGRPTLRFELTLAHPVERVWQAVSTPEELRRFFPGAADWGPAEGETIDLGGATLEITEIRPPHRLAWVMAGQPQSFELHPDGAGCRLVFVHVIDDLPAAQTATGWQTYLSRLEPHLAGGHLSDEDAHRHWREIHEAYAARFGVDPEPGRRWADQHLPAVSA</sequence>